<dbReference type="PROSITE" id="PS51724">
    <property type="entry name" value="SPOR"/>
    <property type="match status" value="1"/>
</dbReference>
<name>A0ABV7J4D0_9GAMM</name>
<evidence type="ECO:0000256" key="1">
    <source>
        <dbReference type="SAM" id="MobiDB-lite"/>
    </source>
</evidence>
<dbReference type="RefSeq" id="WP_077409453.1">
    <property type="nucleotide sequence ID" value="NZ_JBHRTS010000001.1"/>
</dbReference>
<dbReference type="EMBL" id="JBHRTS010000001">
    <property type="protein sequence ID" value="MFC3192774.1"/>
    <property type="molecule type" value="Genomic_DNA"/>
</dbReference>
<dbReference type="InterPro" id="IPR036680">
    <property type="entry name" value="SPOR-like_sf"/>
</dbReference>
<proteinExistence type="predicted"/>
<feature type="region of interest" description="Disordered" evidence="1">
    <location>
        <begin position="118"/>
        <end position="150"/>
    </location>
</feature>
<dbReference type="Gene3D" id="3.30.70.1070">
    <property type="entry name" value="Sporulation related repeat"/>
    <property type="match status" value="1"/>
</dbReference>
<reference evidence="5" key="1">
    <citation type="journal article" date="2019" name="Int. J. Syst. Evol. Microbiol.">
        <title>The Global Catalogue of Microorganisms (GCM) 10K type strain sequencing project: providing services to taxonomists for standard genome sequencing and annotation.</title>
        <authorList>
            <consortium name="The Broad Institute Genomics Platform"/>
            <consortium name="The Broad Institute Genome Sequencing Center for Infectious Disease"/>
            <person name="Wu L."/>
            <person name="Ma J."/>
        </authorList>
    </citation>
    <scope>NUCLEOTIDE SEQUENCE [LARGE SCALE GENOMIC DNA]</scope>
    <source>
        <strain evidence="5">KCTC 42953</strain>
    </source>
</reference>
<feature type="domain" description="SPOR" evidence="3">
    <location>
        <begin position="175"/>
        <end position="254"/>
    </location>
</feature>
<evidence type="ECO:0000259" key="3">
    <source>
        <dbReference type="PROSITE" id="PS51724"/>
    </source>
</evidence>
<dbReference type="Pfam" id="PF05036">
    <property type="entry name" value="SPOR"/>
    <property type="match status" value="1"/>
</dbReference>
<dbReference type="Proteomes" id="UP001595533">
    <property type="component" value="Unassembled WGS sequence"/>
</dbReference>
<evidence type="ECO:0000313" key="4">
    <source>
        <dbReference type="EMBL" id="MFC3192774.1"/>
    </source>
</evidence>
<dbReference type="InterPro" id="IPR007730">
    <property type="entry name" value="SPOR-like_dom"/>
</dbReference>
<feature type="compositionally biased region" description="Basic and acidic residues" evidence="1">
    <location>
        <begin position="133"/>
        <end position="142"/>
    </location>
</feature>
<feature type="chain" id="PRO_5046319950" evidence="2">
    <location>
        <begin position="21"/>
        <end position="262"/>
    </location>
</feature>
<feature type="signal peptide" evidence="2">
    <location>
        <begin position="1"/>
        <end position="20"/>
    </location>
</feature>
<gene>
    <name evidence="4" type="ORF">ACFODZ_00845</name>
</gene>
<evidence type="ECO:0000313" key="5">
    <source>
        <dbReference type="Proteomes" id="UP001595533"/>
    </source>
</evidence>
<keyword evidence="2" id="KW-0732">Signal</keyword>
<evidence type="ECO:0000256" key="2">
    <source>
        <dbReference type="SAM" id="SignalP"/>
    </source>
</evidence>
<protein>
    <submittedName>
        <fullName evidence="4">SPOR domain-containing protein</fullName>
    </submittedName>
</protein>
<keyword evidence="5" id="KW-1185">Reference proteome</keyword>
<organism evidence="4 5">
    <name type="scientific">Marinicella sediminis</name>
    <dbReference type="NCBI Taxonomy" id="1792834"/>
    <lineage>
        <taxon>Bacteria</taxon>
        <taxon>Pseudomonadati</taxon>
        <taxon>Pseudomonadota</taxon>
        <taxon>Gammaproteobacteria</taxon>
        <taxon>Lysobacterales</taxon>
        <taxon>Marinicellaceae</taxon>
        <taxon>Marinicella</taxon>
    </lineage>
</organism>
<comment type="caution">
    <text evidence="4">The sequence shown here is derived from an EMBL/GenBank/DDBJ whole genome shotgun (WGS) entry which is preliminary data.</text>
</comment>
<dbReference type="SUPFAM" id="SSF110997">
    <property type="entry name" value="Sporulation related repeat"/>
    <property type="match status" value="1"/>
</dbReference>
<accession>A0ABV7J4D0</accession>
<sequence>MIIRVTTWLSGLWLPFTLLAQEQPADPDIENNIVCYAAKSKWVCAPADDQAQAREKARKLAVGESLDDPDEIDPDVAIQTIDYNDTRPQNQQPAAGTQVYSVNDFVPRADALQALSDEETTAADSVTSEAAEVTDKQAESRLETSQSVVEQNPVRDVISQPLTSSGPSRFAEWQQRYPRQWSFQVIGTSNRHKLGEFISRHQLGSLPYSVVKTQVNGADWWVVLVGLFDSRDSALAQRHQLPAVLAPQAWVRQIASIDGESE</sequence>